<keyword evidence="11" id="KW-0539">Nucleus</keyword>
<dbReference type="CDD" id="cd05532">
    <property type="entry name" value="POLBc_alpha"/>
    <property type="match status" value="1"/>
</dbReference>
<dbReference type="GO" id="GO:0005658">
    <property type="term" value="C:alpha DNA polymerase:primase complex"/>
    <property type="evidence" value="ECO:0007669"/>
    <property type="project" value="TreeGrafter"/>
</dbReference>
<dbReference type="FunFam" id="1.10.132.60:FF:000004">
    <property type="entry name" value="DNA polymerase"/>
    <property type="match status" value="1"/>
</dbReference>
<dbReference type="GO" id="GO:0003887">
    <property type="term" value="F:DNA-directed DNA polymerase activity"/>
    <property type="evidence" value="ECO:0007669"/>
    <property type="project" value="UniProtKB-KW"/>
</dbReference>
<dbReference type="PANTHER" id="PTHR45861:SF1">
    <property type="entry name" value="DNA POLYMERASE ALPHA CATALYTIC SUBUNIT"/>
    <property type="match status" value="1"/>
</dbReference>
<evidence type="ECO:0000256" key="6">
    <source>
        <dbReference type="ARBA" id="ARBA00022723"/>
    </source>
</evidence>
<keyword evidence="6" id="KW-0479">Metal-binding</keyword>
<dbReference type="GO" id="GO:1902975">
    <property type="term" value="P:mitotic DNA replication initiation"/>
    <property type="evidence" value="ECO:0007669"/>
    <property type="project" value="InterPro"/>
</dbReference>
<dbReference type="EMBL" id="CAJVPV010003796">
    <property type="protein sequence ID" value="CAG8559948.1"/>
    <property type="molecule type" value="Genomic_DNA"/>
</dbReference>
<name>A0A9N9BDE5_9GLOM</name>
<dbReference type="Pfam" id="PF00136">
    <property type="entry name" value="DNA_pol_B"/>
    <property type="match status" value="1"/>
</dbReference>
<dbReference type="InterPro" id="IPR024647">
    <property type="entry name" value="DNA_pol_a_cat_su_N"/>
</dbReference>
<dbReference type="InterPro" id="IPR017853">
    <property type="entry name" value="GH"/>
</dbReference>
<dbReference type="GO" id="GO:0003682">
    <property type="term" value="F:chromatin binding"/>
    <property type="evidence" value="ECO:0007669"/>
    <property type="project" value="TreeGrafter"/>
</dbReference>
<keyword evidence="10 12" id="KW-0238">DNA-binding</keyword>
<sequence>MSVHLQKRRATVKDTSTFDTLRRLRETGGSRLMEYEVKEEDAIYIEVNEEEYQSHIREELKTNDFIEDDDGKAHLYAEDDLGKEYSEESELESDYDESPTKDGKRKRTRKIEEKSSNLVKPEQRINNFFQRAATQLLKPKTVKTTEEERAFMTSLLQELDDETGDQDLDVMQIPTTYSHDTYKEYEVGISSQISDIIMNDLSDQNYSTEDNNMHFGQPSIDEKTALTETSPMELVNDNYQDIDWFSGAEIECDNHVHVMDVTKVNAINPKDQETRITHNHNDSYSHSSQHSVSEKIVPKRTDHIELVHNNQQNSNRFTDEEIMYTDYAHINDDMNTDSINPQKDQEIDNDTNTGDSTKFYWIDAYEKQGIVYLFGKSSALELFLVKRKIRGPCWLEIKNAQIEQKKISWCKVELTVENPKCINPVSEVDLLEPLKPPPLRIMSLSLRTVMNHQKHVNEIVAFSARVYSKVFLDGPISAMNLQSNQFTSVRQLNDKPWWPIKFEEMVKKRKNQLHLTLEKTEFSLLNRLLAILKQNDPDVIVGHNFIGFDLDVLLHRMKMLKIKDWSSLGRLHRQTFPLLHVGNSKDDFSSSFVERDIVSGRLICDTYQSAKEFIKSKNFSLTELVSSHLKVTRKDVDYERIASNYDSAEALYDMILHCRYDSILTSELMFKLQLLPLTKQLTNLSGNVWSKTLNGARANRNDYLLLHEFHKLKYICPDKYSHKSKSKAIMGDEDEDENIKGTRKKSTYAGGLVLDPKSGFYDKFVVLLDFNSLYPSIIQEYNICFTTVARTGPRSEDQVPEVPDADESQGVLPKLIANFVERRRQVKKCMNDPNISTSERDQYDVRQRALKLTANSMYGCLGTKFSRFYAKPLAMLITSKGREILQNTVELAENENMQVIYGDTDSIMICTNASEIKEAMEVGRILRRKVNERYKLIEIEIEGFFEKLLLLKKKKYAAIKLEIDEVTGRMKSRVPETKGLDLVRRDWCELVIDASHYVLDQILSEFDREVVLGNIHEYMSKLGRDVRSGKFPINKFIIHKVLAKAPEDYPDAKSQPHVQVALRMKKRGLSARQGDTIPYIICKKIEEGSASNSLFEKAFHPDEIRHDANLQIDSEWYLTQQVHASVTRLIEPIDGTDGARIADCLGIDSSRSSNTPSTFRTFESRISNEERFKNVDKFNLKCTTCKQSSIYDGTKSGHQLDASGIICGNVDCKKVLPLPSILTQLTCNIRSHIKRYYDGWLVCEEKGCGYRTRMITAKRKCIIHGCYGVMINEYSESMLHSQLLYYSHLFDVDKIRISPNDEYPSVAKYWCGKPYIPKNKLFKNIQKLRRDINQCSKRATLDSTENGNDSFSSVKPSTIRLPPTCEPIPIVPNLSNGYTATFRNQPYLSTDSIGSLLVTVTNTTPDIAVKASLDDGTEILAATRINIEENVIEVPFSIAKIVPKLKAYDVEISFHTEDDDISLHTTYSKLYRLPAGPKTVKVDRLYGGIFTSTNKTIFPVGPYVDVGGWLAKGNIRANLQTLKDLNYNIINPDPPYPNISFIHQMFQAADAIGELYIQYSFRHDYTDTQKVIDQVNQFKNYSSLLTWYIADEPDGEQWINTSAVFEAYEVIKRVDPYHPAALVLNCQHSSAFYADSTDILITDVYPVGINTYHCTEYSGVCGCDNCVGNFSIDIPKRTKKYMADLNLIGRELIVKWMVLQAFYDQNSWWERSPTLHEIRAMWYISIISGYKGLMFWRFPFILEHSINDQITTLSKRTKDLSDYMLSMSQLPPSHIIISPDCNINVGGWISGDQKTFLLIMVSGSEEFLKIKITIKDLISYGFLYGVGETDREKESQVFIENGIFEGNLKAYEVGIFIFKR</sequence>
<dbReference type="SUPFAM" id="SSF56672">
    <property type="entry name" value="DNA/RNA polymerases"/>
    <property type="match status" value="1"/>
</dbReference>
<dbReference type="InterPro" id="IPR036397">
    <property type="entry name" value="RNaseH_sf"/>
</dbReference>
<dbReference type="GO" id="GO:0006273">
    <property type="term" value="P:lagging strand elongation"/>
    <property type="evidence" value="ECO:0007669"/>
    <property type="project" value="TreeGrafter"/>
</dbReference>
<gene>
    <name evidence="18" type="ORF">AMORRO_LOCUS5968</name>
</gene>
<dbReference type="Pfam" id="PF03104">
    <property type="entry name" value="DNA_pol_B_exo1"/>
    <property type="match status" value="1"/>
</dbReference>
<evidence type="ECO:0000256" key="5">
    <source>
        <dbReference type="ARBA" id="ARBA00022705"/>
    </source>
</evidence>
<evidence type="ECO:0000256" key="13">
    <source>
        <dbReference type="SAM" id="MobiDB-lite"/>
    </source>
</evidence>
<feature type="domain" description="DNA-directed DNA polymerase family B multifunctional" evidence="14">
    <location>
        <begin position="688"/>
        <end position="1133"/>
    </location>
</feature>
<feature type="domain" description="DNA-directed DNA polymerase family B exonuclease" evidence="15">
    <location>
        <begin position="378"/>
        <end position="623"/>
    </location>
</feature>
<dbReference type="SUPFAM" id="SSF51445">
    <property type="entry name" value="(Trans)glycosidases"/>
    <property type="match status" value="1"/>
</dbReference>
<dbReference type="InterPro" id="IPR015088">
    <property type="entry name" value="Znf_DNA-dir_DNA_pol_B_alpha"/>
</dbReference>
<evidence type="ECO:0000256" key="7">
    <source>
        <dbReference type="ARBA" id="ARBA00022771"/>
    </source>
</evidence>
<dbReference type="InterPro" id="IPR043502">
    <property type="entry name" value="DNA/RNA_pol_sf"/>
</dbReference>
<comment type="subcellular location">
    <subcellularLocation>
        <location evidence="1">Nucleus</location>
    </subcellularLocation>
</comment>
<comment type="catalytic activity">
    <reaction evidence="12">
        <text>DNA(n) + a 2'-deoxyribonucleoside 5'-triphosphate = DNA(n+1) + diphosphate</text>
        <dbReference type="Rhea" id="RHEA:22508"/>
        <dbReference type="Rhea" id="RHEA-COMP:17339"/>
        <dbReference type="Rhea" id="RHEA-COMP:17340"/>
        <dbReference type="ChEBI" id="CHEBI:33019"/>
        <dbReference type="ChEBI" id="CHEBI:61560"/>
        <dbReference type="ChEBI" id="CHEBI:173112"/>
        <dbReference type="EC" id="2.7.7.7"/>
    </reaction>
</comment>
<evidence type="ECO:0000313" key="18">
    <source>
        <dbReference type="EMBL" id="CAG8559948.1"/>
    </source>
</evidence>
<dbReference type="PRINTS" id="PR00106">
    <property type="entry name" value="DNAPOLB"/>
</dbReference>
<evidence type="ECO:0000259" key="15">
    <source>
        <dbReference type="Pfam" id="PF03104"/>
    </source>
</evidence>
<dbReference type="SMART" id="SM00486">
    <property type="entry name" value="POLBc"/>
    <property type="match status" value="1"/>
</dbReference>
<comment type="caution">
    <text evidence="18">The sequence shown here is derived from an EMBL/GenBank/DDBJ whole genome shotgun (WGS) entry which is preliminary data.</text>
</comment>
<protein>
    <recommendedName>
        <fullName evidence="12">DNA polymerase</fullName>
        <ecNumber evidence="12">2.7.7.7</ecNumber>
    </recommendedName>
</protein>
<dbReference type="InterPro" id="IPR017964">
    <property type="entry name" value="DNA-dir_DNA_pol_B_CS"/>
</dbReference>
<organism evidence="18 19">
    <name type="scientific">Acaulospora morrowiae</name>
    <dbReference type="NCBI Taxonomy" id="94023"/>
    <lineage>
        <taxon>Eukaryota</taxon>
        <taxon>Fungi</taxon>
        <taxon>Fungi incertae sedis</taxon>
        <taxon>Mucoromycota</taxon>
        <taxon>Glomeromycotina</taxon>
        <taxon>Glomeromycetes</taxon>
        <taxon>Diversisporales</taxon>
        <taxon>Acaulosporaceae</taxon>
        <taxon>Acaulospora</taxon>
    </lineage>
</organism>
<dbReference type="PANTHER" id="PTHR45861">
    <property type="entry name" value="DNA POLYMERASE ALPHA CATALYTIC SUBUNIT"/>
    <property type="match status" value="1"/>
</dbReference>
<dbReference type="InterPro" id="IPR023211">
    <property type="entry name" value="DNA_pol_palm_dom_sf"/>
</dbReference>
<feature type="region of interest" description="Disordered" evidence="13">
    <location>
        <begin position="83"/>
        <end position="117"/>
    </location>
</feature>
<reference evidence="18" key="1">
    <citation type="submission" date="2021-06" db="EMBL/GenBank/DDBJ databases">
        <authorList>
            <person name="Kallberg Y."/>
            <person name="Tangrot J."/>
            <person name="Rosling A."/>
        </authorList>
    </citation>
    <scope>NUCLEOTIDE SEQUENCE</scope>
    <source>
        <strain evidence="18">CL551</strain>
    </source>
</reference>
<dbReference type="Gene3D" id="2.40.50.730">
    <property type="match status" value="1"/>
</dbReference>
<dbReference type="Gene3D" id="3.30.420.10">
    <property type="entry name" value="Ribonuclease H-like superfamily/Ribonuclease H"/>
    <property type="match status" value="1"/>
</dbReference>
<keyword evidence="19" id="KW-1185">Reference proteome</keyword>
<dbReference type="Gene3D" id="1.10.287.690">
    <property type="entry name" value="Helix hairpin bin"/>
    <property type="match status" value="1"/>
</dbReference>
<dbReference type="SUPFAM" id="SSF53098">
    <property type="entry name" value="Ribonuclease H-like"/>
    <property type="match status" value="1"/>
</dbReference>
<keyword evidence="4 12" id="KW-0548">Nucleotidyltransferase</keyword>
<evidence type="ECO:0000256" key="8">
    <source>
        <dbReference type="ARBA" id="ARBA00022833"/>
    </source>
</evidence>
<dbReference type="InterPro" id="IPR038256">
    <property type="entry name" value="Pol_alpha_znc_sf"/>
</dbReference>
<evidence type="ECO:0000256" key="10">
    <source>
        <dbReference type="ARBA" id="ARBA00023125"/>
    </source>
</evidence>
<dbReference type="GO" id="GO:0006272">
    <property type="term" value="P:leading strand elongation"/>
    <property type="evidence" value="ECO:0007669"/>
    <property type="project" value="TreeGrafter"/>
</dbReference>
<dbReference type="Pfam" id="PF12254">
    <property type="entry name" value="DNA_pol_alpha_N"/>
    <property type="match status" value="1"/>
</dbReference>
<dbReference type="Gene3D" id="1.10.132.60">
    <property type="entry name" value="DNA polymerase family B, C-terminal domain"/>
    <property type="match status" value="1"/>
</dbReference>
<evidence type="ECO:0000256" key="2">
    <source>
        <dbReference type="ARBA" id="ARBA00005755"/>
    </source>
</evidence>
<evidence type="ECO:0000256" key="1">
    <source>
        <dbReference type="ARBA" id="ARBA00004123"/>
    </source>
</evidence>
<keyword evidence="3 12" id="KW-0808">Transferase</keyword>
<keyword evidence="5 12" id="KW-0235">DNA replication</keyword>
<comment type="similarity">
    <text evidence="2 12">Belongs to the DNA polymerase type-B family.</text>
</comment>
<dbReference type="GO" id="GO:0008270">
    <property type="term" value="F:zinc ion binding"/>
    <property type="evidence" value="ECO:0007669"/>
    <property type="project" value="UniProtKB-KW"/>
</dbReference>
<evidence type="ECO:0000256" key="3">
    <source>
        <dbReference type="ARBA" id="ARBA00022679"/>
    </source>
</evidence>
<dbReference type="InterPro" id="IPR012337">
    <property type="entry name" value="RNaseH-like_sf"/>
</dbReference>
<dbReference type="GO" id="GO:0003688">
    <property type="term" value="F:DNA replication origin binding"/>
    <property type="evidence" value="ECO:0007669"/>
    <property type="project" value="TreeGrafter"/>
</dbReference>
<evidence type="ECO:0000256" key="9">
    <source>
        <dbReference type="ARBA" id="ARBA00022932"/>
    </source>
</evidence>
<keyword evidence="7" id="KW-0863">Zinc-finger</keyword>
<feature type="domain" description="DNA polymerase alpha catalytic subunit N-terminal" evidence="17">
    <location>
        <begin position="20"/>
        <end position="78"/>
    </location>
</feature>
<dbReference type="Gene3D" id="1.10.3200.20">
    <property type="entry name" value="DNA Polymerase alpha, zinc finger"/>
    <property type="match status" value="1"/>
</dbReference>
<dbReference type="InterPro" id="IPR006133">
    <property type="entry name" value="DNA-dir_DNA_pol_B_exonuc"/>
</dbReference>
<dbReference type="Gene3D" id="3.90.1600.10">
    <property type="entry name" value="Palm domain of DNA polymerase"/>
    <property type="match status" value="1"/>
</dbReference>
<evidence type="ECO:0000259" key="16">
    <source>
        <dbReference type="Pfam" id="PF08996"/>
    </source>
</evidence>
<dbReference type="NCBIfam" id="TIGR00592">
    <property type="entry name" value="pol2"/>
    <property type="match status" value="1"/>
</dbReference>
<dbReference type="Gene3D" id="3.20.20.80">
    <property type="entry name" value="Glycosidases"/>
    <property type="match status" value="1"/>
</dbReference>
<dbReference type="GO" id="GO:0003697">
    <property type="term" value="F:single-stranded DNA binding"/>
    <property type="evidence" value="ECO:0007669"/>
    <property type="project" value="TreeGrafter"/>
</dbReference>
<accession>A0A9N9BDE5</accession>
<dbReference type="InterPro" id="IPR045846">
    <property type="entry name" value="POLBc_alpha"/>
</dbReference>
<dbReference type="CDD" id="cd05776">
    <property type="entry name" value="DNA_polB_alpha_exo"/>
    <property type="match status" value="1"/>
</dbReference>
<evidence type="ECO:0000259" key="17">
    <source>
        <dbReference type="Pfam" id="PF12254"/>
    </source>
</evidence>
<dbReference type="GO" id="GO:0000166">
    <property type="term" value="F:nucleotide binding"/>
    <property type="evidence" value="ECO:0007669"/>
    <property type="project" value="InterPro"/>
</dbReference>
<dbReference type="InterPro" id="IPR042087">
    <property type="entry name" value="DNA_pol_B_thumb"/>
</dbReference>
<keyword evidence="8" id="KW-0862">Zinc</keyword>
<keyword evidence="9 12" id="KW-0239">DNA-directed DNA polymerase</keyword>
<dbReference type="PROSITE" id="PS00116">
    <property type="entry name" value="DNA_POLYMERASE_B"/>
    <property type="match status" value="1"/>
</dbReference>
<evidence type="ECO:0000256" key="11">
    <source>
        <dbReference type="ARBA" id="ARBA00023242"/>
    </source>
</evidence>
<proteinExistence type="inferred from homology"/>
<dbReference type="InterPro" id="IPR006172">
    <property type="entry name" value="DNA-dir_DNA_pol_B"/>
</dbReference>
<dbReference type="InterPro" id="IPR006134">
    <property type="entry name" value="DNA-dir_DNA_pol_B_multi_dom"/>
</dbReference>
<evidence type="ECO:0000259" key="14">
    <source>
        <dbReference type="Pfam" id="PF00136"/>
    </source>
</evidence>
<dbReference type="Proteomes" id="UP000789342">
    <property type="component" value="Unassembled WGS sequence"/>
</dbReference>
<dbReference type="EC" id="2.7.7.7" evidence="12"/>
<evidence type="ECO:0000256" key="12">
    <source>
        <dbReference type="RuleBase" id="RU000442"/>
    </source>
</evidence>
<evidence type="ECO:0000313" key="19">
    <source>
        <dbReference type="Proteomes" id="UP000789342"/>
    </source>
</evidence>
<dbReference type="Pfam" id="PF08996">
    <property type="entry name" value="zf-DNA_Pol"/>
    <property type="match status" value="1"/>
</dbReference>
<dbReference type="Gene3D" id="6.10.10.100">
    <property type="match status" value="1"/>
</dbReference>
<feature type="compositionally biased region" description="Acidic residues" evidence="13">
    <location>
        <begin position="87"/>
        <end position="97"/>
    </location>
</feature>
<feature type="domain" description="Zinc finger DNA-directed DNA polymerase family B alpha" evidence="16">
    <location>
        <begin position="1164"/>
        <end position="1301"/>
    </location>
</feature>
<dbReference type="OrthoDB" id="6755010at2759"/>
<evidence type="ECO:0000256" key="4">
    <source>
        <dbReference type="ARBA" id="ARBA00022695"/>
    </source>
</evidence>